<dbReference type="RefSeq" id="WP_091287774.1">
    <property type="nucleotide sequence ID" value="NZ_FNON01000001.1"/>
</dbReference>
<protein>
    <submittedName>
        <fullName evidence="1">Uncharacterized protein</fullName>
    </submittedName>
</protein>
<reference evidence="1 2" key="1">
    <citation type="submission" date="2016-10" db="EMBL/GenBank/DDBJ databases">
        <authorList>
            <person name="de Groot N.N."/>
        </authorList>
    </citation>
    <scope>NUCLEOTIDE SEQUENCE [LARGE SCALE GENOMIC DNA]</scope>
    <source>
        <strain evidence="1 2">CPCC 202699</strain>
    </source>
</reference>
<sequence>MDRDRAGEDDLVIDFSPPLVAVLLAAERSKGSPLTEEEVLDIRDRATCIRLPRSVAKATAEQRGYPDLDAEQCWEQWRAARTELAD</sequence>
<dbReference type="AlphaFoldDB" id="A0A1H2WGX2"/>
<organism evidence="1 2">
    <name type="scientific">Amycolatopsis xylanica</name>
    <dbReference type="NCBI Taxonomy" id="589385"/>
    <lineage>
        <taxon>Bacteria</taxon>
        <taxon>Bacillati</taxon>
        <taxon>Actinomycetota</taxon>
        <taxon>Actinomycetes</taxon>
        <taxon>Pseudonocardiales</taxon>
        <taxon>Pseudonocardiaceae</taxon>
        <taxon>Amycolatopsis</taxon>
    </lineage>
</organism>
<evidence type="ECO:0000313" key="1">
    <source>
        <dbReference type="EMBL" id="SDW79787.1"/>
    </source>
</evidence>
<accession>A0A1H2WGX2</accession>
<dbReference type="STRING" id="589385.SAMN05421504_1011535"/>
<keyword evidence="2" id="KW-1185">Reference proteome</keyword>
<evidence type="ECO:0000313" key="2">
    <source>
        <dbReference type="Proteomes" id="UP000199515"/>
    </source>
</evidence>
<gene>
    <name evidence="1" type="ORF">SAMN05421504_1011535</name>
</gene>
<dbReference type="OrthoDB" id="7066376at2"/>
<dbReference type="Proteomes" id="UP000199515">
    <property type="component" value="Unassembled WGS sequence"/>
</dbReference>
<proteinExistence type="predicted"/>
<name>A0A1H2WGX2_9PSEU</name>
<dbReference type="EMBL" id="FNON01000001">
    <property type="protein sequence ID" value="SDW79787.1"/>
    <property type="molecule type" value="Genomic_DNA"/>
</dbReference>